<comment type="similarity">
    <text evidence="2">Belongs to the GerABKC lipoprotein family.</text>
</comment>
<dbReference type="Gene3D" id="3.30.300.210">
    <property type="entry name" value="Nutrient germinant receptor protein C, domain 3"/>
    <property type="match status" value="1"/>
</dbReference>
<evidence type="ECO:0000313" key="12">
    <source>
        <dbReference type="Proteomes" id="UP000632377"/>
    </source>
</evidence>
<dbReference type="EMBL" id="JAESWC010000004">
    <property type="protein sequence ID" value="MBL4936450.1"/>
    <property type="molecule type" value="Genomic_DNA"/>
</dbReference>
<dbReference type="RefSeq" id="WP_202749195.1">
    <property type="nucleotide sequence ID" value="NZ_JAESWC010000004.1"/>
</dbReference>
<feature type="signal peptide" evidence="8">
    <location>
        <begin position="1"/>
        <end position="21"/>
    </location>
</feature>
<comment type="caution">
    <text evidence="11">The sequence shown here is derived from an EMBL/GenBank/DDBJ whole genome shotgun (WGS) entry which is preliminary data.</text>
</comment>
<dbReference type="InterPro" id="IPR038501">
    <property type="entry name" value="Spore_GerAC_C_sf"/>
</dbReference>
<dbReference type="NCBIfam" id="TIGR02887">
    <property type="entry name" value="spore_ger_x_C"/>
    <property type="match status" value="1"/>
</dbReference>
<keyword evidence="12" id="KW-1185">Reference proteome</keyword>
<name>A0ABS1TAT4_9CLOT</name>
<protein>
    <submittedName>
        <fullName evidence="11">Ger(X)C family spore germination protein</fullName>
    </submittedName>
</protein>
<keyword evidence="7" id="KW-0449">Lipoprotein</keyword>
<evidence type="ECO:0000313" key="11">
    <source>
        <dbReference type="EMBL" id="MBL4936450.1"/>
    </source>
</evidence>
<evidence type="ECO:0000259" key="9">
    <source>
        <dbReference type="Pfam" id="PF05504"/>
    </source>
</evidence>
<evidence type="ECO:0000256" key="7">
    <source>
        <dbReference type="ARBA" id="ARBA00023288"/>
    </source>
</evidence>
<evidence type="ECO:0000256" key="8">
    <source>
        <dbReference type="SAM" id="SignalP"/>
    </source>
</evidence>
<dbReference type="Proteomes" id="UP000632377">
    <property type="component" value="Unassembled WGS sequence"/>
</dbReference>
<dbReference type="Pfam" id="PF05504">
    <property type="entry name" value="Spore_GerAC"/>
    <property type="match status" value="1"/>
</dbReference>
<dbReference type="PANTHER" id="PTHR35789">
    <property type="entry name" value="SPORE GERMINATION PROTEIN B3"/>
    <property type="match status" value="1"/>
</dbReference>
<keyword evidence="5" id="KW-0472">Membrane</keyword>
<feature type="domain" description="Spore germination GerAC-like C-terminal" evidence="9">
    <location>
        <begin position="209"/>
        <end position="373"/>
    </location>
</feature>
<dbReference type="InterPro" id="IPR057336">
    <property type="entry name" value="GerAC_N"/>
</dbReference>
<dbReference type="Pfam" id="PF25198">
    <property type="entry name" value="Spore_GerAC_N"/>
    <property type="match status" value="1"/>
</dbReference>
<feature type="chain" id="PRO_5045251036" evidence="8">
    <location>
        <begin position="22"/>
        <end position="385"/>
    </location>
</feature>
<evidence type="ECO:0000256" key="3">
    <source>
        <dbReference type="ARBA" id="ARBA00022544"/>
    </source>
</evidence>
<keyword evidence="3" id="KW-0309">Germination</keyword>
<organism evidence="11 12">
    <name type="scientific">Clostridium rhizosphaerae</name>
    <dbReference type="NCBI Taxonomy" id="2803861"/>
    <lineage>
        <taxon>Bacteria</taxon>
        <taxon>Bacillati</taxon>
        <taxon>Bacillota</taxon>
        <taxon>Clostridia</taxon>
        <taxon>Eubacteriales</taxon>
        <taxon>Clostridiaceae</taxon>
        <taxon>Clostridium</taxon>
    </lineage>
</organism>
<accession>A0ABS1TAT4</accession>
<evidence type="ECO:0000256" key="2">
    <source>
        <dbReference type="ARBA" id="ARBA00007886"/>
    </source>
</evidence>
<evidence type="ECO:0000256" key="4">
    <source>
        <dbReference type="ARBA" id="ARBA00022729"/>
    </source>
</evidence>
<reference evidence="11 12" key="1">
    <citation type="submission" date="2021-01" db="EMBL/GenBank/DDBJ databases">
        <title>Genome public.</title>
        <authorList>
            <person name="Liu C."/>
            <person name="Sun Q."/>
        </authorList>
    </citation>
    <scope>NUCLEOTIDE SEQUENCE [LARGE SCALE GENOMIC DNA]</scope>
    <source>
        <strain evidence="11 12">YIM B02515</strain>
    </source>
</reference>
<evidence type="ECO:0000256" key="5">
    <source>
        <dbReference type="ARBA" id="ARBA00023136"/>
    </source>
</evidence>
<evidence type="ECO:0000259" key="10">
    <source>
        <dbReference type="Pfam" id="PF25198"/>
    </source>
</evidence>
<dbReference type="PANTHER" id="PTHR35789:SF1">
    <property type="entry name" value="SPORE GERMINATION PROTEIN B3"/>
    <property type="match status" value="1"/>
</dbReference>
<dbReference type="InterPro" id="IPR008844">
    <property type="entry name" value="Spore_GerAC-like"/>
</dbReference>
<comment type="subcellular location">
    <subcellularLocation>
        <location evidence="1">Membrane</location>
        <topology evidence="1">Lipid-anchor</topology>
    </subcellularLocation>
</comment>
<dbReference type="InterPro" id="IPR046953">
    <property type="entry name" value="Spore_GerAC-like_C"/>
</dbReference>
<keyword evidence="6" id="KW-0564">Palmitate</keyword>
<evidence type="ECO:0000256" key="6">
    <source>
        <dbReference type="ARBA" id="ARBA00023139"/>
    </source>
</evidence>
<evidence type="ECO:0000256" key="1">
    <source>
        <dbReference type="ARBA" id="ARBA00004635"/>
    </source>
</evidence>
<keyword evidence="4 8" id="KW-0732">Signal</keyword>
<feature type="domain" description="Spore germination protein N-terminal" evidence="10">
    <location>
        <begin position="25"/>
        <end position="196"/>
    </location>
</feature>
<proteinExistence type="inferred from homology"/>
<gene>
    <name evidence="11" type="ORF">JK636_11835</name>
</gene>
<sequence length="385" mass="44147">MKQIKKVLFILFIISSSFLNTSCWDYKDVERLNVVMSFAVDKDVKTKEYILTVEVARPESGQNQAKYMSDIYESRGSTLFYAVRNLIPRIGKKAFWSHVEIGILGKGVVSEDITPAIDFFYRDPEARGDMFILVSKKETAKEILETAHNPQELRATKLRYVMENQKNSPRFPKTQLKDLIENFESKDNAILIPLVDIKEANDSMTTEISGSAILKYDRVVGYLNPEETQYALWAMNKLDGGLLVVQNVGESNNNITFEVFKNATKVKTYYSNENLKIKLSASTTVNIGEESGDVQFQKKEEKEKIKNQSEKILEDRLKYVIKKMQTEYKSDVFSFGQKVEIQNTKLWKELKPKWSEEFSSLPVEVDVELLIQGSAMTTQPTKGEK</sequence>